<evidence type="ECO:0008006" key="3">
    <source>
        <dbReference type="Google" id="ProtNLM"/>
    </source>
</evidence>
<dbReference type="SUPFAM" id="SSF52047">
    <property type="entry name" value="RNI-like"/>
    <property type="match status" value="1"/>
</dbReference>
<dbReference type="AlphaFoldDB" id="A0A6A6VBV4"/>
<dbReference type="InterPro" id="IPR032675">
    <property type="entry name" value="LRR_dom_sf"/>
</dbReference>
<evidence type="ECO:0000313" key="1">
    <source>
        <dbReference type="EMBL" id="KAF2748035.1"/>
    </source>
</evidence>
<organism evidence="1 2">
    <name type="scientific">Sporormia fimetaria CBS 119925</name>
    <dbReference type="NCBI Taxonomy" id="1340428"/>
    <lineage>
        <taxon>Eukaryota</taxon>
        <taxon>Fungi</taxon>
        <taxon>Dikarya</taxon>
        <taxon>Ascomycota</taxon>
        <taxon>Pezizomycotina</taxon>
        <taxon>Dothideomycetes</taxon>
        <taxon>Pleosporomycetidae</taxon>
        <taxon>Pleosporales</taxon>
        <taxon>Sporormiaceae</taxon>
        <taxon>Sporormia</taxon>
    </lineage>
</organism>
<accession>A0A6A6VBV4</accession>
<proteinExistence type="predicted"/>
<reference evidence="1" key="1">
    <citation type="journal article" date="2020" name="Stud. Mycol.">
        <title>101 Dothideomycetes genomes: a test case for predicting lifestyles and emergence of pathogens.</title>
        <authorList>
            <person name="Haridas S."/>
            <person name="Albert R."/>
            <person name="Binder M."/>
            <person name="Bloem J."/>
            <person name="Labutti K."/>
            <person name="Salamov A."/>
            <person name="Andreopoulos B."/>
            <person name="Baker S."/>
            <person name="Barry K."/>
            <person name="Bills G."/>
            <person name="Bluhm B."/>
            <person name="Cannon C."/>
            <person name="Castanera R."/>
            <person name="Culley D."/>
            <person name="Daum C."/>
            <person name="Ezra D."/>
            <person name="Gonzalez J."/>
            <person name="Henrissat B."/>
            <person name="Kuo A."/>
            <person name="Liang C."/>
            <person name="Lipzen A."/>
            <person name="Lutzoni F."/>
            <person name="Magnuson J."/>
            <person name="Mondo S."/>
            <person name="Nolan M."/>
            <person name="Ohm R."/>
            <person name="Pangilinan J."/>
            <person name="Park H.-J."/>
            <person name="Ramirez L."/>
            <person name="Alfaro M."/>
            <person name="Sun H."/>
            <person name="Tritt A."/>
            <person name="Yoshinaga Y."/>
            <person name="Zwiers L.-H."/>
            <person name="Turgeon B."/>
            <person name="Goodwin S."/>
            <person name="Spatafora J."/>
            <person name="Crous P."/>
            <person name="Grigoriev I."/>
        </authorList>
    </citation>
    <scope>NUCLEOTIDE SEQUENCE</scope>
    <source>
        <strain evidence="1">CBS 119925</strain>
    </source>
</reference>
<gene>
    <name evidence="1" type="ORF">M011DRAFT_476664</name>
</gene>
<sequence>MATTQVPDDILHLICEELAAQEQFDTLFNCACASSSFAVPALTHLYRIHHLAPVRGGGDDDSILMATKHLMVQKWSVMWRSLILSSRGKTLFPYCRYIKALDLRDLEQLLDDDQFRGKISKFFFSGPMASFHILSQQPLHQTRSYAARRVERVMVLGVIAAFGEVMTQHTPLLESISGRLAPDALPQWATRLPRLQALELYDGSPLEHDELHIAISEHCPNFNSLSIYTWSAEDRDHKLAQFLGSLRPQTLRMFETIRDIGAGAETFLALSMHGQSLKDLRLCVSADTVPQLSLLGGCTGLEQLRIEDINGITNLEANHNDVYQETIQWLQNCKSLHTLSFTRFQSAAALMTPLLLSEDIRLQRLEIDAYVLKDSEVFHRALPQQSSTLRFLSLSGDTEGMFRDDVDLLVESLSRLTKLRTLRIVLVPEFLHDKHLISVLDNLTNLEDIYLTGLEIKDGVFKPISRLKNLRSVAFSGISKFTKAGLMEFVSQLAPSCQGVRIMVDMADPDTLLSENQIDEVRERLAERLGGTLEYTPWRDPDVSEFEGDSD</sequence>
<keyword evidence="2" id="KW-1185">Reference proteome</keyword>
<dbReference type="OrthoDB" id="10028886at2759"/>
<dbReference type="Proteomes" id="UP000799440">
    <property type="component" value="Unassembled WGS sequence"/>
</dbReference>
<name>A0A6A6VBV4_9PLEO</name>
<protein>
    <recommendedName>
        <fullName evidence="3">F-box domain-containing protein</fullName>
    </recommendedName>
</protein>
<evidence type="ECO:0000313" key="2">
    <source>
        <dbReference type="Proteomes" id="UP000799440"/>
    </source>
</evidence>
<dbReference type="EMBL" id="MU006570">
    <property type="protein sequence ID" value="KAF2748035.1"/>
    <property type="molecule type" value="Genomic_DNA"/>
</dbReference>
<dbReference type="Gene3D" id="3.80.10.10">
    <property type="entry name" value="Ribonuclease Inhibitor"/>
    <property type="match status" value="1"/>
</dbReference>